<evidence type="ECO:0000313" key="2">
    <source>
        <dbReference type="EMBL" id="GAN44663.1"/>
    </source>
</evidence>
<keyword evidence="1" id="KW-1133">Transmembrane helix</keyword>
<gene>
    <name evidence="2" type="ORF">MBSD_1198</name>
</gene>
<dbReference type="Pfam" id="PF13272">
    <property type="entry name" value="Holin_2-3"/>
    <property type="match status" value="1"/>
</dbReference>
<dbReference type="HOGENOM" id="CLU_2246973_0_0_6"/>
<sequence>MPPRGAAHEDAAMPFSPTRTWRWWIVAAALLLAIAIVAPAQLGVLLLKFGQQVLAALVGYQLSKVTLIHAVPEPMREVPVVSAALTVGRALVMLGAMLAVGLGL</sequence>
<accession>A0A0S6YZF9</accession>
<feature type="transmembrane region" description="Helical" evidence="1">
    <location>
        <begin position="78"/>
        <end position="102"/>
    </location>
</feature>
<dbReference type="AlphaFoldDB" id="A0A0S6YZF9"/>
<dbReference type="EMBL" id="DF952378">
    <property type="protein sequence ID" value="GAN44663.1"/>
    <property type="molecule type" value="Genomic_DNA"/>
</dbReference>
<evidence type="ECO:0000256" key="1">
    <source>
        <dbReference type="SAM" id="Phobius"/>
    </source>
</evidence>
<feature type="transmembrane region" description="Helical" evidence="1">
    <location>
        <begin position="23"/>
        <end position="46"/>
    </location>
</feature>
<keyword evidence="1" id="KW-0472">Membrane</keyword>
<proteinExistence type="predicted"/>
<protein>
    <submittedName>
        <fullName evidence="2">Uncharacterized protein</fullName>
    </submittedName>
</protein>
<reference evidence="2" key="1">
    <citation type="submission" date="2015-03" db="EMBL/GenBank/DDBJ databases">
        <title>Draft genome sequence of Mizugakiibacter sediminis skMP5.</title>
        <authorList>
            <person name="Watanabe T."/>
            <person name="Kojima H."/>
            <person name="Fukui M."/>
        </authorList>
    </citation>
    <scope>NUCLEOTIDE SEQUENCE</scope>
    <source>
        <strain evidence="2">SkMP5</strain>
    </source>
</reference>
<keyword evidence="1" id="KW-0812">Transmembrane</keyword>
<organism evidence="2">
    <name type="scientific">Mizugakiibacter sediminis</name>
    <dbReference type="NCBI Taxonomy" id="1475481"/>
    <lineage>
        <taxon>Bacteria</taxon>
        <taxon>Pseudomonadati</taxon>
        <taxon>Pseudomonadota</taxon>
        <taxon>Gammaproteobacteria</taxon>
        <taxon>Lysobacterales</taxon>
        <taxon>Rhodanobacteraceae</taxon>
        <taxon>Mizugakiibacter</taxon>
    </lineage>
</organism>
<dbReference type="InterPro" id="IPR025140">
    <property type="entry name" value="Holin_2-3"/>
</dbReference>
<name>A0A0S6YZF9_9GAMM</name>